<dbReference type="EMBL" id="AP009389">
    <property type="protein sequence ID" value="BAF60734.1"/>
    <property type="molecule type" value="Genomic_DNA"/>
</dbReference>
<sequence length="239" mass="27514">MRPFWLVLNKRAVLSGLVLLVLLALIAWGGGRLMPRGHGKMQPQEMLKTALERTKASGSFRYQAETRLTTAGKSSVDFFSQVEGERVAPDRVRMKGLLMNTPVEFIQVGDSSYFKDQQTGRWITLPGNKLADSELFYAELNPLAYFNFKDIPELKYKGEENVNGEKLLLLEMRPNLMDPFLELRLTDYYFKVWLSPADCRIRRATLQARDKYSPQNGIEINLRFWDYDKNITIEPPAVN</sequence>
<evidence type="ECO:0000313" key="2">
    <source>
        <dbReference type="Proteomes" id="UP000006556"/>
    </source>
</evidence>
<reference evidence="2" key="1">
    <citation type="journal article" date="2008" name="Genome Res.">
        <title>The genome of Pelotomaculum thermopropionicum reveals niche-associated evolution in anaerobic microbiota.</title>
        <authorList>
            <person name="Kosaka T."/>
            <person name="Kato S."/>
            <person name="Shimoyama T."/>
            <person name="Ishii S."/>
            <person name="Abe T."/>
            <person name="Watanabe K."/>
        </authorList>
    </citation>
    <scope>NUCLEOTIDE SEQUENCE [LARGE SCALE GENOMIC DNA]</scope>
    <source>
        <strain evidence="2">DSM 13744 / JCM 10971 / SI</strain>
    </source>
</reference>
<dbReference type="Proteomes" id="UP000006556">
    <property type="component" value="Chromosome"/>
</dbReference>
<dbReference type="eggNOG" id="ENOG5032RQG">
    <property type="taxonomic scope" value="Bacteria"/>
</dbReference>
<keyword evidence="2" id="KW-1185">Reference proteome</keyword>
<proteinExistence type="predicted"/>
<name>A5CZ59_PELTS</name>
<evidence type="ECO:0000313" key="1">
    <source>
        <dbReference type="EMBL" id="BAF60734.1"/>
    </source>
</evidence>
<dbReference type="HOGENOM" id="CLU_098229_0_0_9"/>
<dbReference type="KEGG" id="pth:PTH_2553"/>
<accession>A5CZ59</accession>
<dbReference type="AlphaFoldDB" id="A5CZ59"/>
<dbReference type="Gene3D" id="2.50.20.20">
    <property type="match status" value="1"/>
</dbReference>
<dbReference type="STRING" id="370438.PTH_2553"/>
<protein>
    <submittedName>
        <fullName evidence="1">Hypothetical membrane protein</fullName>
    </submittedName>
</protein>
<organism evidence="1 2">
    <name type="scientific">Pelotomaculum thermopropionicum (strain DSM 13744 / JCM 10971 / SI)</name>
    <dbReference type="NCBI Taxonomy" id="370438"/>
    <lineage>
        <taxon>Bacteria</taxon>
        <taxon>Bacillati</taxon>
        <taxon>Bacillota</taxon>
        <taxon>Clostridia</taxon>
        <taxon>Eubacteriales</taxon>
        <taxon>Desulfotomaculaceae</taxon>
        <taxon>Pelotomaculum</taxon>
    </lineage>
</organism>
<gene>
    <name evidence="1" type="ordered locus">PTH_2553</name>
</gene>